<reference evidence="1" key="1">
    <citation type="submission" date="2021-01" db="EMBL/GenBank/DDBJ databases">
        <authorList>
            <person name="Kaushik A."/>
        </authorList>
    </citation>
    <scope>NUCLEOTIDE SEQUENCE</scope>
    <source>
        <strain evidence="1">AG5</strain>
    </source>
</reference>
<gene>
    <name evidence="1" type="ORF">RDB_LOCUS67983</name>
</gene>
<evidence type="ECO:0000313" key="1">
    <source>
        <dbReference type="EMBL" id="CAE7135095.1"/>
    </source>
</evidence>
<sequence length="112" mass="12707">MRMLPKQLIRLDAIRHDTEPLDMCRIFSLEPGQPGQAPLRLRLASSPERYVPSNEVWSLCHNGPHGQLGGDKVQIRVSVHEASSSEHSRTGCGPFPREAVHMCLKRFELVRR</sequence>
<protein>
    <submittedName>
        <fullName evidence="1">Uncharacterized protein</fullName>
    </submittedName>
</protein>
<comment type="caution">
    <text evidence="1">The sequence shown here is derived from an EMBL/GenBank/DDBJ whole genome shotgun (WGS) entry which is preliminary data.</text>
</comment>
<dbReference type="Proteomes" id="UP000663827">
    <property type="component" value="Unassembled WGS sequence"/>
</dbReference>
<name>A0A8H3E0T7_9AGAM</name>
<dbReference type="EMBL" id="CAJNJQ010001358">
    <property type="protein sequence ID" value="CAE7135095.1"/>
    <property type="molecule type" value="Genomic_DNA"/>
</dbReference>
<accession>A0A8H3E0T7</accession>
<organism evidence="1 2">
    <name type="scientific">Rhizoctonia solani</name>
    <dbReference type="NCBI Taxonomy" id="456999"/>
    <lineage>
        <taxon>Eukaryota</taxon>
        <taxon>Fungi</taxon>
        <taxon>Dikarya</taxon>
        <taxon>Basidiomycota</taxon>
        <taxon>Agaricomycotina</taxon>
        <taxon>Agaricomycetes</taxon>
        <taxon>Cantharellales</taxon>
        <taxon>Ceratobasidiaceae</taxon>
        <taxon>Rhizoctonia</taxon>
    </lineage>
</organism>
<evidence type="ECO:0000313" key="2">
    <source>
        <dbReference type="Proteomes" id="UP000663827"/>
    </source>
</evidence>
<proteinExistence type="predicted"/>
<dbReference type="AlphaFoldDB" id="A0A8H3E0T7"/>